<dbReference type="EMBL" id="JAUPFM010000009">
    <property type="protein sequence ID" value="KAK2842233.1"/>
    <property type="molecule type" value="Genomic_DNA"/>
</dbReference>
<accession>A0AA88MTU5</accession>
<keyword evidence="2" id="KW-1185">Reference proteome</keyword>
<name>A0AA88MTU5_CHASR</name>
<gene>
    <name evidence="1" type="ORF">Q5P01_012433</name>
</gene>
<evidence type="ECO:0000313" key="2">
    <source>
        <dbReference type="Proteomes" id="UP001187415"/>
    </source>
</evidence>
<evidence type="ECO:0000313" key="1">
    <source>
        <dbReference type="EMBL" id="KAK2842233.1"/>
    </source>
</evidence>
<comment type="caution">
    <text evidence="1">The sequence shown here is derived from an EMBL/GenBank/DDBJ whole genome shotgun (WGS) entry which is preliminary data.</text>
</comment>
<reference evidence="1" key="1">
    <citation type="submission" date="2023-07" db="EMBL/GenBank/DDBJ databases">
        <title>Chromosome-level Genome Assembly of Striped Snakehead (Channa striata).</title>
        <authorList>
            <person name="Liu H."/>
        </authorList>
    </citation>
    <scope>NUCLEOTIDE SEQUENCE</scope>
    <source>
        <strain evidence="1">Gz</strain>
        <tissue evidence="1">Muscle</tissue>
    </source>
</reference>
<dbReference type="Proteomes" id="UP001187415">
    <property type="component" value="Unassembled WGS sequence"/>
</dbReference>
<organism evidence="1 2">
    <name type="scientific">Channa striata</name>
    <name type="common">Snakehead murrel</name>
    <name type="synonym">Ophicephalus striatus</name>
    <dbReference type="NCBI Taxonomy" id="64152"/>
    <lineage>
        <taxon>Eukaryota</taxon>
        <taxon>Metazoa</taxon>
        <taxon>Chordata</taxon>
        <taxon>Craniata</taxon>
        <taxon>Vertebrata</taxon>
        <taxon>Euteleostomi</taxon>
        <taxon>Actinopterygii</taxon>
        <taxon>Neopterygii</taxon>
        <taxon>Teleostei</taxon>
        <taxon>Neoteleostei</taxon>
        <taxon>Acanthomorphata</taxon>
        <taxon>Anabantaria</taxon>
        <taxon>Anabantiformes</taxon>
        <taxon>Channoidei</taxon>
        <taxon>Channidae</taxon>
        <taxon>Channa</taxon>
    </lineage>
</organism>
<sequence length="83" mass="9227">MDWCPQLSLIRLQQVSPMIDSSQAEMTEWQVVEGHQSRASWSPGAQVMARPHPQVLSLLQAETSPLGCHVAVSMEMRRQAGRG</sequence>
<proteinExistence type="predicted"/>
<protein>
    <submittedName>
        <fullName evidence="1">Uncharacterized protein</fullName>
    </submittedName>
</protein>
<dbReference type="AlphaFoldDB" id="A0AA88MTU5"/>